<dbReference type="PRINTS" id="PR00578">
    <property type="entry name" value="OPSINLTRLEYE"/>
</dbReference>
<evidence type="ECO:0000259" key="16">
    <source>
        <dbReference type="PROSITE" id="PS50262"/>
    </source>
</evidence>
<evidence type="ECO:0000313" key="18">
    <source>
        <dbReference type="Proteomes" id="UP001497623"/>
    </source>
</evidence>
<gene>
    <name evidence="17" type="ORF">MNOR_LOCUS17249</name>
</gene>
<feature type="non-terminal residue" evidence="17">
    <location>
        <position position="374"/>
    </location>
</feature>
<evidence type="ECO:0000256" key="6">
    <source>
        <dbReference type="ARBA" id="ARBA00022925"/>
    </source>
</evidence>
<dbReference type="GO" id="GO:0009881">
    <property type="term" value="F:photoreceptor activity"/>
    <property type="evidence" value="ECO:0007669"/>
    <property type="project" value="UniProtKB-KW"/>
</dbReference>
<keyword evidence="14" id="KW-0844">Vision</keyword>
<reference evidence="17 18" key="1">
    <citation type="submission" date="2024-05" db="EMBL/GenBank/DDBJ databases">
        <authorList>
            <person name="Wallberg A."/>
        </authorList>
    </citation>
    <scope>NUCLEOTIDE SEQUENCE [LARGE SCALE GENOMIC DNA]</scope>
</reference>
<feature type="domain" description="G-protein coupled receptors family 1 profile" evidence="16">
    <location>
        <begin position="69"/>
        <end position="335"/>
    </location>
</feature>
<keyword evidence="10 15" id="KW-0472">Membrane</keyword>
<dbReference type="Pfam" id="PF00001">
    <property type="entry name" value="7tm_1"/>
    <property type="match status" value="1"/>
</dbReference>
<evidence type="ECO:0000313" key="17">
    <source>
        <dbReference type="EMBL" id="CAL4102269.1"/>
    </source>
</evidence>
<evidence type="ECO:0000256" key="11">
    <source>
        <dbReference type="ARBA" id="ARBA00023157"/>
    </source>
</evidence>
<evidence type="ECO:0000256" key="2">
    <source>
        <dbReference type="ARBA" id="ARBA00022543"/>
    </source>
</evidence>
<evidence type="ECO:0000256" key="1">
    <source>
        <dbReference type="ARBA" id="ARBA00004141"/>
    </source>
</evidence>
<keyword evidence="3" id="KW-0597">Phosphoprotein</keyword>
<dbReference type="GO" id="GO:0004930">
    <property type="term" value="F:G protein-coupled receptor activity"/>
    <property type="evidence" value="ECO:0007669"/>
    <property type="project" value="UniProtKB-KW"/>
</dbReference>
<sequence length="374" mass="41925">MNFTNDPIAQAYSGEQFGYPSGMTIIDLVPDHIKHMVHPHWSNFPPVNPMWHYLLGCIYIILGFFSFSGNGIVMYLYLTNKTLRTPANMLIFNLTFSDFCMMLSQFPWFAWNCFNGGVWSFSPFACELYAFLGAVTGLCSLWTLAFVSFDRYNVIVNGMQGTPLSSGGSLARIGFCWLYALAMAVPPFFGWGKYIPEGILDSCSFDYLTRDDFMIRTHGMALLVFNFMIPVFIIMLAYIMIVKAVWAHESAMREQAKKMNVKDLRSNPDANAMSAEVRIAKVALTNVSLWLICWTPYASIVFQGVFLDQSGITPLSSMVPALIAKSASAYNPVVYAINHPRFRKAMTTSFPGFCIHERDSESTAAASTNDDDAK</sequence>
<dbReference type="PROSITE" id="PS00238">
    <property type="entry name" value="OPSIN"/>
    <property type="match status" value="1"/>
</dbReference>
<dbReference type="PRINTS" id="PR00238">
    <property type="entry name" value="OPSIN"/>
</dbReference>
<evidence type="ECO:0000256" key="8">
    <source>
        <dbReference type="ARBA" id="ARBA00022991"/>
    </source>
</evidence>
<keyword evidence="5 15" id="KW-0812">Transmembrane</keyword>
<comment type="caution">
    <text evidence="15">Lacks conserved residue(s) required for the propagation of feature annotation.</text>
</comment>
<comment type="caution">
    <text evidence="17">The sequence shown here is derived from an EMBL/GenBank/DDBJ whole genome shotgun (WGS) entry which is preliminary data.</text>
</comment>
<keyword evidence="11" id="KW-1015">Disulfide bond</keyword>
<keyword evidence="13 15" id="KW-0807">Transducer</keyword>
<feature type="transmembrane region" description="Helical" evidence="15">
    <location>
        <begin position="51"/>
        <end position="78"/>
    </location>
</feature>
<evidence type="ECO:0000256" key="15">
    <source>
        <dbReference type="RuleBase" id="RU004951"/>
    </source>
</evidence>
<feature type="transmembrane region" description="Helical" evidence="15">
    <location>
        <begin position="128"/>
        <end position="149"/>
    </location>
</feature>
<feature type="transmembrane region" description="Helical" evidence="15">
    <location>
        <begin position="90"/>
        <end position="108"/>
    </location>
</feature>
<evidence type="ECO:0000256" key="14">
    <source>
        <dbReference type="ARBA" id="ARBA00023305"/>
    </source>
</evidence>
<keyword evidence="2 15" id="KW-0600">Photoreceptor protein</keyword>
<evidence type="ECO:0000256" key="3">
    <source>
        <dbReference type="ARBA" id="ARBA00022553"/>
    </source>
</evidence>
<dbReference type="AlphaFoldDB" id="A0AAV2QXE2"/>
<feature type="transmembrane region" description="Helical" evidence="15">
    <location>
        <begin position="220"/>
        <end position="246"/>
    </location>
</feature>
<dbReference type="PANTHER" id="PTHR24240">
    <property type="entry name" value="OPSIN"/>
    <property type="match status" value="1"/>
</dbReference>
<dbReference type="PROSITE" id="PS50262">
    <property type="entry name" value="G_PROTEIN_RECEP_F1_2"/>
    <property type="match status" value="1"/>
</dbReference>
<evidence type="ECO:0000256" key="7">
    <source>
        <dbReference type="ARBA" id="ARBA00022989"/>
    </source>
</evidence>
<dbReference type="InterPro" id="IPR027430">
    <property type="entry name" value="Retinal_BS"/>
</dbReference>
<dbReference type="InterPro" id="IPR001391">
    <property type="entry name" value="Opsin_lateye"/>
</dbReference>
<accession>A0AAV2QXE2</accession>
<protein>
    <recommendedName>
        <fullName evidence="16">G-protein coupled receptors family 1 profile domain-containing protein</fullName>
    </recommendedName>
</protein>
<keyword evidence="9 15" id="KW-0297">G-protein coupled receptor</keyword>
<dbReference type="CDD" id="cd15079">
    <property type="entry name" value="7tmA_photoreceptors_insect"/>
    <property type="match status" value="1"/>
</dbReference>
<dbReference type="InterPro" id="IPR001760">
    <property type="entry name" value="Opsin"/>
</dbReference>
<comment type="similarity">
    <text evidence="15">Belongs to the G-protein coupled receptor 1 family. Opsin subfamily.</text>
</comment>
<keyword evidence="6 15" id="KW-0681">Retinal protein</keyword>
<evidence type="ECO:0000256" key="9">
    <source>
        <dbReference type="ARBA" id="ARBA00023040"/>
    </source>
</evidence>
<name>A0AAV2QXE2_MEGNR</name>
<feature type="transmembrane region" description="Helical" evidence="15">
    <location>
        <begin position="170"/>
        <end position="189"/>
    </location>
</feature>
<evidence type="ECO:0000256" key="10">
    <source>
        <dbReference type="ARBA" id="ARBA00023136"/>
    </source>
</evidence>
<dbReference type="FunFam" id="1.20.1070.10:FF:000044">
    <property type="entry name" value="Opsin, ultraviolet-sensitive"/>
    <property type="match status" value="1"/>
</dbReference>
<comment type="subcellular location">
    <subcellularLocation>
        <location evidence="1 15">Membrane</location>
        <topology evidence="1 15">Multi-pass membrane protein</topology>
    </subcellularLocation>
</comment>
<evidence type="ECO:0000256" key="13">
    <source>
        <dbReference type="ARBA" id="ARBA00023224"/>
    </source>
</evidence>
<keyword evidence="18" id="KW-1185">Reference proteome</keyword>
<dbReference type="InterPro" id="IPR050125">
    <property type="entry name" value="GPCR_opsins"/>
</dbReference>
<dbReference type="PROSITE" id="PS00237">
    <property type="entry name" value="G_PROTEIN_RECEP_F1_1"/>
    <property type="match status" value="1"/>
</dbReference>
<dbReference type="GO" id="GO:0007602">
    <property type="term" value="P:phototransduction"/>
    <property type="evidence" value="ECO:0007669"/>
    <property type="project" value="UniProtKB-KW"/>
</dbReference>
<dbReference type="GO" id="GO:0016020">
    <property type="term" value="C:membrane"/>
    <property type="evidence" value="ECO:0007669"/>
    <property type="project" value="UniProtKB-SubCell"/>
</dbReference>
<dbReference type="Gene3D" id="1.20.1070.10">
    <property type="entry name" value="Rhodopsin 7-helix transmembrane proteins"/>
    <property type="match status" value="1"/>
</dbReference>
<dbReference type="GO" id="GO:0007601">
    <property type="term" value="P:visual perception"/>
    <property type="evidence" value="ECO:0007669"/>
    <property type="project" value="UniProtKB-KW"/>
</dbReference>
<keyword evidence="8 15" id="KW-0157">Chromophore</keyword>
<keyword evidence="4 15" id="KW-0716">Sensory transduction</keyword>
<evidence type="ECO:0000256" key="4">
    <source>
        <dbReference type="ARBA" id="ARBA00022606"/>
    </source>
</evidence>
<dbReference type="EMBL" id="CAXKWB010011747">
    <property type="protein sequence ID" value="CAL4102269.1"/>
    <property type="molecule type" value="Genomic_DNA"/>
</dbReference>
<keyword evidence="12 15" id="KW-0675">Receptor</keyword>
<dbReference type="InterPro" id="IPR000276">
    <property type="entry name" value="GPCR_Rhodpsn"/>
</dbReference>
<evidence type="ECO:0000256" key="5">
    <source>
        <dbReference type="ARBA" id="ARBA00022692"/>
    </source>
</evidence>
<dbReference type="InterPro" id="IPR017452">
    <property type="entry name" value="GPCR_Rhodpsn_7TM"/>
</dbReference>
<evidence type="ECO:0000256" key="12">
    <source>
        <dbReference type="ARBA" id="ARBA00023170"/>
    </source>
</evidence>
<dbReference type="PRINTS" id="PR00237">
    <property type="entry name" value="GPCRRHODOPSN"/>
</dbReference>
<keyword evidence="7 15" id="KW-1133">Transmembrane helix</keyword>
<organism evidence="17 18">
    <name type="scientific">Meganyctiphanes norvegica</name>
    <name type="common">Northern krill</name>
    <name type="synonym">Thysanopoda norvegica</name>
    <dbReference type="NCBI Taxonomy" id="48144"/>
    <lineage>
        <taxon>Eukaryota</taxon>
        <taxon>Metazoa</taxon>
        <taxon>Ecdysozoa</taxon>
        <taxon>Arthropoda</taxon>
        <taxon>Crustacea</taxon>
        <taxon>Multicrustacea</taxon>
        <taxon>Malacostraca</taxon>
        <taxon>Eumalacostraca</taxon>
        <taxon>Eucarida</taxon>
        <taxon>Euphausiacea</taxon>
        <taxon>Euphausiidae</taxon>
        <taxon>Meganyctiphanes</taxon>
    </lineage>
</organism>
<proteinExistence type="inferred from homology"/>
<dbReference type="Proteomes" id="UP001497623">
    <property type="component" value="Unassembled WGS sequence"/>
</dbReference>
<dbReference type="SUPFAM" id="SSF81321">
    <property type="entry name" value="Family A G protein-coupled receptor-like"/>
    <property type="match status" value="1"/>
</dbReference>